<evidence type="ECO:0000313" key="2">
    <source>
        <dbReference type="Proteomes" id="UP000078551"/>
    </source>
</evidence>
<accession>A0ABM6CBW3</accession>
<proteinExistence type="predicted"/>
<name>A0ABM6CBW3_9HYPH</name>
<dbReference type="EMBL" id="CP013568">
    <property type="protein sequence ID" value="ANL85715.1"/>
    <property type="molecule type" value="Genomic_DNA"/>
</dbReference>
<protein>
    <submittedName>
        <fullName evidence="1">Uncharacterized protein</fullName>
    </submittedName>
</protein>
<evidence type="ECO:0000313" key="1">
    <source>
        <dbReference type="EMBL" id="ANL85715.1"/>
    </source>
</evidence>
<keyword evidence="2" id="KW-1185">Reference proteome</keyword>
<reference evidence="1 2" key="1">
    <citation type="submission" date="2015-11" db="EMBL/GenBank/DDBJ databases">
        <title>The limits of bacterial species coexistence and the symbiotic plasmid transference in sympatric Rhizobium populations.</title>
        <authorList>
            <person name="Perez-Carrascal O.M."/>
            <person name="VanInsberghe D."/>
            <person name="Juarez S."/>
            <person name="Polz M.F."/>
            <person name="Vinuesa P."/>
            <person name="Gonzalez V."/>
        </authorList>
    </citation>
    <scope>NUCLEOTIDE SEQUENCE [LARGE SCALE GENOMIC DNA]</scope>
    <source>
        <strain evidence="1 2">N771</strain>
    </source>
</reference>
<sequence>MSRRRVSPTERMAMSRLDREFAPRGVELRVVDSLRPLKGLWTTGLHVSGIRLRYARDWS</sequence>
<dbReference type="Pfam" id="PF21820">
    <property type="entry name" value="DUF6886"/>
    <property type="match status" value="1"/>
</dbReference>
<dbReference type="InterPro" id="IPR049253">
    <property type="entry name" value="DUF6886"/>
</dbReference>
<gene>
    <name evidence="1" type="ORF">AMC81_CH02959</name>
</gene>
<dbReference type="Proteomes" id="UP000078551">
    <property type="component" value="Chromosome"/>
</dbReference>
<organism evidence="1 2">
    <name type="scientific">Rhizobium phaseoli</name>
    <dbReference type="NCBI Taxonomy" id="396"/>
    <lineage>
        <taxon>Bacteria</taxon>
        <taxon>Pseudomonadati</taxon>
        <taxon>Pseudomonadota</taxon>
        <taxon>Alphaproteobacteria</taxon>
        <taxon>Hyphomicrobiales</taxon>
        <taxon>Rhizobiaceae</taxon>
        <taxon>Rhizobium/Agrobacterium group</taxon>
        <taxon>Rhizobium</taxon>
    </lineage>
</organism>